<sequence>MDRGFEMRGELKMWESRGICGSLFVAQKESGGSFSQFCCI</sequence>
<gene>
    <name evidence="1" type="ORF">Golax_013802</name>
</gene>
<reference evidence="1 2" key="1">
    <citation type="journal article" date="2019" name="Genome Biol. Evol.">
        <title>Insights into the evolution of the New World diploid cottons (Gossypium, subgenus Houzingenia) based on genome sequencing.</title>
        <authorList>
            <person name="Grover C.E."/>
            <person name="Arick M.A. 2nd"/>
            <person name="Thrash A."/>
            <person name="Conover J.L."/>
            <person name="Sanders W.S."/>
            <person name="Peterson D.G."/>
            <person name="Frelichowski J.E."/>
            <person name="Scheffler J.A."/>
            <person name="Scheffler B.E."/>
            <person name="Wendel J.F."/>
        </authorList>
    </citation>
    <scope>NUCLEOTIDE SEQUENCE [LARGE SCALE GENOMIC DNA]</scope>
    <source>
        <strain evidence="1">4</strain>
        <tissue evidence="1">Leaf</tissue>
    </source>
</reference>
<name>A0A7J8ZSQ1_9ROSI</name>
<accession>A0A7J8ZSQ1</accession>
<evidence type="ECO:0000313" key="1">
    <source>
        <dbReference type="EMBL" id="MBA0714853.1"/>
    </source>
</evidence>
<dbReference type="AlphaFoldDB" id="A0A7J8ZSQ1"/>
<protein>
    <submittedName>
        <fullName evidence="1">Uncharacterized protein</fullName>
    </submittedName>
</protein>
<proteinExistence type="predicted"/>
<keyword evidence="2" id="KW-1185">Reference proteome</keyword>
<dbReference type="EMBL" id="JABEZV010000007">
    <property type="protein sequence ID" value="MBA0714853.1"/>
    <property type="molecule type" value="Genomic_DNA"/>
</dbReference>
<feature type="non-terminal residue" evidence="1">
    <location>
        <position position="40"/>
    </location>
</feature>
<comment type="caution">
    <text evidence="1">The sequence shown here is derived from an EMBL/GenBank/DDBJ whole genome shotgun (WGS) entry which is preliminary data.</text>
</comment>
<organism evidence="1 2">
    <name type="scientific">Gossypium laxum</name>
    <dbReference type="NCBI Taxonomy" id="34288"/>
    <lineage>
        <taxon>Eukaryota</taxon>
        <taxon>Viridiplantae</taxon>
        <taxon>Streptophyta</taxon>
        <taxon>Embryophyta</taxon>
        <taxon>Tracheophyta</taxon>
        <taxon>Spermatophyta</taxon>
        <taxon>Magnoliopsida</taxon>
        <taxon>eudicotyledons</taxon>
        <taxon>Gunneridae</taxon>
        <taxon>Pentapetalae</taxon>
        <taxon>rosids</taxon>
        <taxon>malvids</taxon>
        <taxon>Malvales</taxon>
        <taxon>Malvaceae</taxon>
        <taxon>Malvoideae</taxon>
        <taxon>Gossypium</taxon>
    </lineage>
</organism>
<evidence type="ECO:0000313" key="2">
    <source>
        <dbReference type="Proteomes" id="UP000593574"/>
    </source>
</evidence>
<dbReference type="Proteomes" id="UP000593574">
    <property type="component" value="Unassembled WGS sequence"/>
</dbReference>